<dbReference type="PANTHER" id="PTHR38340">
    <property type="entry name" value="S-LAYER PROTEIN"/>
    <property type="match status" value="1"/>
</dbReference>
<evidence type="ECO:0000313" key="6">
    <source>
        <dbReference type="Proteomes" id="UP001431963"/>
    </source>
</evidence>
<dbReference type="InterPro" id="IPR011049">
    <property type="entry name" value="Serralysin-like_metalloprot_C"/>
</dbReference>
<dbReference type="Pfam" id="PF00353">
    <property type="entry name" value="HemolysinCabind"/>
    <property type="match status" value="6"/>
</dbReference>
<evidence type="ECO:0000256" key="3">
    <source>
        <dbReference type="SAM" id="MobiDB-lite"/>
    </source>
</evidence>
<dbReference type="Pfam" id="PF13403">
    <property type="entry name" value="Hint_2"/>
    <property type="match status" value="1"/>
</dbReference>
<evidence type="ECO:0000259" key="4">
    <source>
        <dbReference type="PROSITE" id="PS51820"/>
    </source>
</evidence>
<dbReference type="InterPro" id="IPR018511">
    <property type="entry name" value="Hemolysin-typ_Ca-bd_CS"/>
</dbReference>
<dbReference type="RefSeq" id="WP_335419109.1">
    <property type="nucleotide sequence ID" value="NZ_JBALHR010000001.1"/>
</dbReference>
<dbReference type="PROSITE" id="PS51820">
    <property type="entry name" value="PA14"/>
    <property type="match status" value="1"/>
</dbReference>
<dbReference type="SUPFAM" id="SSF56988">
    <property type="entry name" value="Anthrax protective antigen"/>
    <property type="match status" value="1"/>
</dbReference>
<dbReference type="PANTHER" id="PTHR38340:SF1">
    <property type="entry name" value="S-LAYER PROTEIN"/>
    <property type="match status" value="1"/>
</dbReference>
<dbReference type="SUPFAM" id="SSF51120">
    <property type="entry name" value="beta-Roll"/>
    <property type="match status" value="3"/>
</dbReference>
<evidence type="ECO:0000256" key="1">
    <source>
        <dbReference type="ARBA" id="ARBA00004613"/>
    </source>
</evidence>
<keyword evidence="6" id="KW-1185">Reference proteome</keyword>
<dbReference type="InterPro" id="IPR036844">
    <property type="entry name" value="Hint_dom_sf"/>
</dbReference>
<comment type="caution">
    <text evidence="5">The sequence shown here is derived from an EMBL/GenBank/DDBJ whole genome shotgun (WGS) entry which is preliminary data.</text>
</comment>
<dbReference type="InterPro" id="IPR011658">
    <property type="entry name" value="PA14_dom"/>
</dbReference>
<gene>
    <name evidence="5" type="ORF">V6590_02655</name>
</gene>
<dbReference type="InterPro" id="IPR001343">
    <property type="entry name" value="Hemolysn_Ca-bd"/>
</dbReference>
<dbReference type="Proteomes" id="UP001431963">
    <property type="component" value="Unassembled WGS sequence"/>
</dbReference>
<comment type="subcellular location">
    <subcellularLocation>
        <location evidence="1">Secreted</location>
    </subcellularLocation>
</comment>
<dbReference type="InterPro" id="IPR037524">
    <property type="entry name" value="PA14/GLEYA"/>
</dbReference>
<protein>
    <submittedName>
        <fullName evidence="5">Hint domain-containing protein</fullName>
    </submittedName>
</protein>
<feature type="region of interest" description="Disordered" evidence="3">
    <location>
        <begin position="274"/>
        <end position="294"/>
    </location>
</feature>
<dbReference type="Gene3D" id="2.170.16.10">
    <property type="entry name" value="Hedgehog/Intein (Hint) domain"/>
    <property type="match status" value="1"/>
</dbReference>
<accession>A0ABU8BQR3</accession>
<dbReference type="InterPro" id="IPR028992">
    <property type="entry name" value="Hedgehog/Intein_dom"/>
</dbReference>
<dbReference type="PROSITE" id="PS00330">
    <property type="entry name" value="HEMOLYSIN_CALCIUM"/>
    <property type="match status" value="5"/>
</dbReference>
<reference evidence="5" key="1">
    <citation type="submission" date="2024-02" db="EMBL/GenBank/DDBJ databases">
        <title>Genome sequences of strain Gemmobacter sp. JM10B15.</title>
        <authorList>
            <person name="Zhang M."/>
        </authorList>
    </citation>
    <scope>NUCLEOTIDE SEQUENCE</scope>
    <source>
        <strain evidence="5">JM10B15</strain>
    </source>
</reference>
<feature type="domain" description="PA14" evidence="4">
    <location>
        <begin position="63"/>
        <end position="230"/>
    </location>
</feature>
<evidence type="ECO:0000256" key="2">
    <source>
        <dbReference type="ARBA" id="ARBA00022525"/>
    </source>
</evidence>
<dbReference type="Pfam" id="PF07691">
    <property type="entry name" value="PA14"/>
    <property type="match status" value="1"/>
</dbReference>
<sequence length="700" mass="72206">MANVTGWTGNDTLNGTAQADSVSGFGGNDSVTAAGGADSIWGGAGNDTLNGGDGNDILRGDAEQAGIWGYRVYNRDFTSAAGQAFTIESGTLAGSGLASTFDVLTHVNSARGTSGDPNDFGVIYTSTFTATTAGTYTFRTTSDDGSAMRILSSNGTPLTWSGQSTGQTGLTYLTNDFHQGATTRQASVTLAAGQTYTIEIRVWENLGAQVLNADVLLPGSTTWTSLANNTNQIGTGVHSGNDVIDGGTGNDTIYGENGNDSLLGNTGRDSLFGGAGSDTLDGGAENDTLHGEDGNDSLLGNLGDDQLFGGLGDDTIYFGPGNDTVYGGDGNDLIDDLAGSVETGANLIDAGAGADTVWAGLGNDTVLGGVGADQISGEGGDDSLSGEADADVLSGDAGNDQLFGGDGADQLDGGDDDDTLTGGTGADTMTGGAGRDTFIVGADGNGDVIDGSETGVDYDVLDLRSLGRANTNVIYGGGNDESGTVEILNGLGQVIGSFTFSNIEKVLPCFTPGTQITTPNGPVAVERLRVGDRVVTQDHGAQRLVWVGKVHVSRVELIRAPHLCPVRIARGALGDGLPERDMWVSPQHRMQLSGLRAELLFGEAEVLVAALHLVGRPGITRDLPEKGVAYLHIMCEQHEIIRADGCWTESFQPGDQVLRGMDAPQRRELLDLFPALTRNKGFVAARRSLRAHEARVLLAA</sequence>
<evidence type="ECO:0000313" key="5">
    <source>
        <dbReference type="EMBL" id="MEH7827041.1"/>
    </source>
</evidence>
<feature type="region of interest" description="Disordered" evidence="3">
    <location>
        <begin position="372"/>
        <end position="435"/>
    </location>
</feature>
<dbReference type="EMBL" id="JBALHR010000001">
    <property type="protein sequence ID" value="MEH7827041.1"/>
    <property type="molecule type" value="Genomic_DNA"/>
</dbReference>
<name>A0ABU8BQR3_9RHOB</name>
<dbReference type="SUPFAM" id="SSF51294">
    <property type="entry name" value="Hedgehog/intein (Hint) domain"/>
    <property type="match status" value="1"/>
</dbReference>
<keyword evidence="2" id="KW-0964">Secreted</keyword>
<dbReference type="Gene3D" id="2.150.10.10">
    <property type="entry name" value="Serralysin-like metalloprotease, C-terminal"/>
    <property type="match status" value="5"/>
</dbReference>
<dbReference type="InterPro" id="IPR050557">
    <property type="entry name" value="RTX_toxin/Mannuronan_C5-epim"/>
</dbReference>
<dbReference type="SMART" id="SM00758">
    <property type="entry name" value="PA14"/>
    <property type="match status" value="1"/>
</dbReference>
<organism evidence="5 6">
    <name type="scientific">Gemmobacter denitrificans</name>
    <dbReference type="NCBI Taxonomy" id="3123040"/>
    <lineage>
        <taxon>Bacteria</taxon>
        <taxon>Pseudomonadati</taxon>
        <taxon>Pseudomonadota</taxon>
        <taxon>Alphaproteobacteria</taxon>
        <taxon>Rhodobacterales</taxon>
        <taxon>Paracoccaceae</taxon>
        <taxon>Gemmobacter</taxon>
    </lineage>
</organism>
<dbReference type="PRINTS" id="PR00313">
    <property type="entry name" value="CABNDNGRPT"/>
</dbReference>
<proteinExistence type="predicted"/>